<dbReference type="Pfam" id="PF00512">
    <property type="entry name" value="HisKA"/>
    <property type="match status" value="1"/>
</dbReference>
<dbReference type="InterPro" id="IPR003594">
    <property type="entry name" value="HATPase_dom"/>
</dbReference>
<dbReference type="CDD" id="cd00075">
    <property type="entry name" value="HATPase"/>
    <property type="match status" value="1"/>
</dbReference>
<comment type="subcellular location">
    <subcellularLocation>
        <location evidence="3">Cell membrane</location>
    </subcellularLocation>
</comment>
<dbReference type="PROSITE" id="PS50109">
    <property type="entry name" value="HIS_KIN"/>
    <property type="match status" value="1"/>
</dbReference>
<feature type="domain" description="HAMP" evidence="15">
    <location>
        <begin position="211"/>
        <end position="264"/>
    </location>
</feature>
<feature type="transmembrane region" description="Helical" evidence="13">
    <location>
        <begin position="182"/>
        <end position="203"/>
    </location>
</feature>
<dbReference type="SUPFAM" id="SSF55781">
    <property type="entry name" value="GAF domain-like"/>
    <property type="match status" value="1"/>
</dbReference>
<dbReference type="InterPro" id="IPR003018">
    <property type="entry name" value="GAF"/>
</dbReference>
<dbReference type="GO" id="GO:0000155">
    <property type="term" value="F:phosphorelay sensor kinase activity"/>
    <property type="evidence" value="ECO:0007669"/>
    <property type="project" value="InterPro"/>
</dbReference>
<dbReference type="Gene3D" id="1.10.287.130">
    <property type="match status" value="1"/>
</dbReference>
<evidence type="ECO:0000256" key="6">
    <source>
        <dbReference type="ARBA" id="ARBA00022679"/>
    </source>
</evidence>
<keyword evidence="7 13" id="KW-0812">Transmembrane</keyword>
<evidence type="ECO:0000259" key="14">
    <source>
        <dbReference type="PROSITE" id="PS50109"/>
    </source>
</evidence>
<dbReference type="SUPFAM" id="SSF47384">
    <property type="entry name" value="Homodimeric domain of signal transducing histidine kinase"/>
    <property type="match status" value="1"/>
</dbReference>
<dbReference type="Gene3D" id="6.10.340.10">
    <property type="match status" value="1"/>
</dbReference>
<feature type="compositionally biased region" description="Basic and acidic residues" evidence="12">
    <location>
        <begin position="670"/>
        <end position="683"/>
    </location>
</feature>
<dbReference type="SMART" id="SM00388">
    <property type="entry name" value="HisKA"/>
    <property type="match status" value="1"/>
</dbReference>
<reference evidence="16 17" key="1">
    <citation type="submission" date="2020-08" db="EMBL/GenBank/DDBJ databases">
        <title>Genomic Encyclopedia of Type Strains, Phase III (KMG-III): the genomes of soil and plant-associated and newly described type strains.</title>
        <authorList>
            <person name="Whitman W."/>
        </authorList>
    </citation>
    <scope>NUCLEOTIDE SEQUENCE [LARGE SCALE GENOMIC DNA]</scope>
    <source>
        <strain evidence="16 17">CECT 3287</strain>
    </source>
</reference>
<evidence type="ECO:0000259" key="15">
    <source>
        <dbReference type="PROSITE" id="PS50885"/>
    </source>
</evidence>
<evidence type="ECO:0000313" key="16">
    <source>
        <dbReference type="EMBL" id="MBB3097625.1"/>
    </source>
</evidence>
<feature type="region of interest" description="Disordered" evidence="12">
    <location>
        <begin position="663"/>
        <end position="683"/>
    </location>
</feature>
<dbReference type="PANTHER" id="PTHR43711">
    <property type="entry name" value="TWO-COMPONENT HISTIDINE KINASE"/>
    <property type="match status" value="1"/>
</dbReference>
<evidence type="ECO:0000256" key="12">
    <source>
        <dbReference type="SAM" id="MobiDB-lite"/>
    </source>
</evidence>
<comment type="catalytic activity">
    <reaction evidence="1">
        <text>ATP + protein L-histidine = ADP + protein N-phospho-L-histidine.</text>
        <dbReference type="EC" id="2.7.13.3"/>
    </reaction>
</comment>
<accession>A0A7W5AK94</accession>
<dbReference type="GO" id="GO:0005509">
    <property type="term" value="F:calcium ion binding"/>
    <property type="evidence" value="ECO:0007669"/>
    <property type="project" value="UniProtKB-ARBA"/>
</dbReference>
<evidence type="ECO:0000256" key="10">
    <source>
        <dbReference type="ARBA" id="ARBA00023012"/>
    </source>
</evidence>
<organism evidence="16 17">
    <name type="scientific">Actinoplanes campanulatus</name>
    <dbReference type="NCBI Taxonomy" id="113559"/>
    <lineage>
        <taxon>Bacteria</taxon>
        <taxon>Bacillati</taxon>
        <taxon>Actinomycetota</taxon>
        <taxon>Actinomycetes</taxon>
        <taxon>Micromonosporales</taxon>
        <taxon>Micromonosporaceae</taxon>
        <taxon>Actinoplanes</taxon>
    </lineage>
</organism>
<dbReference type="EMBL" id="JACHXF010000011">
    <property type="protein sequence ID" value="MBB3097625.1"/>
    <property type="molecule type" value="Genomic_DNA"/>
</dbReference>
<evidence type="ECO:0000256" key="13">
    <source>
        <dbReference type="SAM" id="Phobius"/>
    </source>
</evidence>
<dbReference type="InterPro" id="IPR003660">
    <property type="entry name" value="HAMP_dom"/>
</dbReference>
<dbReference type="FunFam" id="3.30.565.10:FF:000006">
    <property type="entry name" value="Sensor histidine kinase WalK"/>
    <property type="match status" value="1"/>
</dbReference>
<evidence type="ECO:0000256" key="2">
    <source>
        <dbReference type="ARBA" id="ARBA00001968"/>
    </source>
</evidence>
<dbReference type="InterPro" id="IPR050736">
    <property type="entry name" value="Sensor_HK_Regulatory"/>
</dbReference>
<dbReference type="InterPro" id="IPR003661">
    <property type="entry name" value="HisK_dim/P_dom"/>
</dbReference>
<dbReference type="EC" id="2.7.13.3" evidence="4"/>
<evidence type="ECO:0000256" key="3">
    <source>
        <dbReference type="ARBA" id="ARBA00004236"/>
    </source>
</evidence>
<evidence type="ECO:0000256" key="4">
    <source>
        <dbReference type="ARBA" id="ARBA00012438"/>
    </source>
</evidence>
<evidence type="ECO:0000256" key="8">
    <source>
        <dbReference type="ARBA" id="ARBA00022777"/>
    </source>
</evidence>
<dbReference type="Pfam" id="PF02518">
    <property type="entry name" value="HATPase_c"/>
    <property type="match status" value="1"/>
</dbReference>
<comment type="cofactor">
    <cofactor evidence="2">
        <name>a divalent metal cation</name>
        <dbReference type="ChEBI" id="CHEBI:60240"/>
    </cofactor>
</comment>
<evidence type="ECO:0000256" key="9">
    <source>
        <dbReference type="ARBA" id="ARBA00022989"/>
    </source>
</evidence>
<proteinExistence type="predicted"/>
<dbReference type="Pfam" id="PF00672">
    <property type="entry name" value="HAMP"/>
    <property type="match status" value="1"/>
</dbReference>
<dbReference type="InterPro" id="IPR005467">
    <property type="entry name" value="His_kinase_dom"/>
</dbReference>
<dbReference type="Gene3D" id="3.30.450.40">
    <property type="match status" value="1"/>
</dbReference>
<dbReference type="InterPro" id="IPR029016">
    <property type="entry name" value="GAF-like_dom_sf"/>
</dbReference>
<evidence type="ECO:0000256" key="1">
    <source>
        <dbReference type="ARBA" id="ARBA00000085"/>
    </source>
</evidence>
<dbReference type="PANTHER" id="PTHR43711:SF26">
    <property type="entry name" value="SENSOR HISTIDINE KINASE RCSC"/>
    <property type="match status" value="1"/>
</dbReference>
<dbReference type="Proteomes" id="UP000590749">
    <property type="component" value="Unassembled WGS sequence"/>
</dbReference>
<dbReference type="InterPro" id="IPR004358">
    <property type="entry name" value="Sig_transdc_His_kin-like_C"/>
</dbReference>
<keyword evidence="9 13" id="KW-1133">Transmembrane helix</keyword>
<dbReference type="Gene3D" id="3.30.565.10">
    <property type="entry name" value="Histidine kinase-like ATPase, C-terminal domain"/>
    <property type="match status" value="1"/>
</dbReference>
<sequence>MNPRPPPPDAGSTSIGQLLRRAFGGVVALVFLMGVAGLVATVPPFVAISAPLNDLLRTRSSSGVVRTLLFDGQQGLDGYLLTGRDTDRTSYLMARQDYPAAEAGLRGVTIDETRALVETLATEATRWWALADQQVNGMPGARPSSAEITREREQFARVESAYQALDLRLVQKIREINRANNLLNGVALVVLAITTALAGWFAIRIGNSATRRITGPLGQVLEAVARIGRGEREVRVTLAGAPTEIEEVAAAVNTAAFEGDRERRMFDAFQEHSAAVRHHLSRGEAVAAAAQVLGDLLGADHVVIRLPPDPDGEPEPEIWSAAGAAGDPTPLAGAPVDWDASQPGKAVVREVGQTPPGPMTAALNAAAARRVIEVTFGEGGTATGQLTVVRQRGRGGWRPYEVHLAGVFAADLARILTHAKLFEQAHELVARMREVDSTKMELLWTVSHELRTPLTSVAGYLEVLIDREAGPLNAAQERMLGVIDQNVVRLRRLIEDLLMVSRIEAGRLALSHDLLDLSALVRTACTEIQPAANKADIAVTCDIDEPMTIRGDRENLDRMLLQVLANAVKFTGSGGTVTVAARISGPNAELVVRDTGIGIPAADLPHLFTRFFRATNAIRQAIPGIGLGLTIVSTVVERHGGTVTIDSEEGVGTTATIVLPVAGPADDDATSAHRTDMHEYSSA</sequence>
<dbReference type="SUPFAM" id="SSF55874">
    <property type="entry name" value="ATPase domain of HSP90 chaperone/DNA topoisomerase II/histidine kinase"/>
    <property type="match status" value="1"/>
</dbReference>
<keyword evidence="17" id="KW-1185">Reference proteome</keyword>
<dbReference type="SMART" id="SM00065">
    <property type="entry name" value="GAF"/>
    <property type="match status" value="1"/>
</dbReference>
<dbReference type="PROSITE" id="PS50885">
    <property type="entry name" value="HAMP"/>
    <property type="match status" value="1"/>
</dbReference>
<keyword evidence="11 13" id="KW-0472">Membrane</keyword>
<gene>
    <name evidence="16" type="ORF">FHR83_005303</name>
</gene>
<dbReference type="SMART" id="SM00387">
    <property type="entry name" value="HATPase_c"/>
    <property type="match status" value="1"/>
</dbReference>
<dbReference type="AlphaFoldDB" id="A0A7W5AK94"/>
<protein>
    <recommendedName>
        <fullName evidence="4">histidine kinase</fullName>
        <ecNumber evidence="4">2.7.13.3</ecNumber>
    </recommendedName>
</protein>
<dbReference type="InterPro" id="IPR036890">
    <property type="entry name" value="HATPase_C_sf"/>
</dbReference>
<feature type="transmembrane region" description="Helical" evidence="13">
    <location>
        <begin position="22"/>
        <end position="50"/>
    </location>
</feature>
<comment type="caution">
    <text evidence="16">The sequence shown here is derived from an EMBL/GenBank/DDBJ whole genome shotgun (WGS) entry which is preliminary data.</text>
</comment>
<evidence type="ECO:0000313" key="17">
    <source>
        <dbReference type="Proteomes" id="UP000590749"/>
    </source>
</evidence>
<dbReference type="FunFam" id="1.10.287.130:FF:000001">
    <property type="entry name" value="Two-component sensor histidine kinase"/>
    <property type="match status" value="1"/>
</dbReference>
<keyword evidence="5" id="KW-0597">Phosphoprotein</keyword>
<dbReference type="RefSeq" id="WP_183223011.1">
    <property type="nucleotide sequence ID" value="NZ_BMPW01000011.1"/>
</dbReference>
<evidence type="ECO:0000256" key="11">
    <source>
        <dbReference type="ARBA" id="ARBA00023136"/>
    </source>
</evidence>
<evidence type="ECO:0000256" key="5">
    <source>
        <dbReference type="ARBA" id="ARBA00022553"/>
    </source>
</evidence>
<name>A0A7W5AK94_9ACTN</name>
<evidence type="ECO:0000256" key="7">
    <source>
        <dbReference type="ARBA" id="ARBA00022692"/>
    </source>
</evidence>
<keyword evidence="10" id="KW-0902">Two-component regulatory system</keyword>
<dbReference type="CDD" id="cd00082">
    <property type="entry name" value="HisKA"/>
    <property type="match status" value="1"/>
</dbReference>
<dbReference type="PRINTS" id="PR00344">
    <property type="entry name" value="BCTRLSENSOR"/>
</dbReference>
<keyword evidence="8 16" id="KW-0418">Kinase</keyword>
<keyword evidence="6" id="KW-0808">Transferase</keyword>
<dbReference type="InterPro" id="IPR036097">
    <property type="entry name" value="HisK_dim/P_sf"/>
</dbReference>
<dbReference type="GO" id="GO:0005886">
    <property type="term" value="C:plasma membrane"/>
    <property type="evidence" value="ECO:0007669"/>
    <property type="project" value="UniProtKB-SubCell"/>
</dbReference>
<feature type="domain" description="Histidine kinase" evidence="14">
    <location>
        <begin position="445"/>
        <end position="663"/>
    </location>
</feature>